<keyword evidence="2" id="KW-0812">Transmembrane</keyword>
<dbReference type="AlphaFoldDB" id="A0A2K0TUK0"/>
<accession>A0A2K0TUK0</accession>
<proteinExistence type="predicted"/>
<dbReference type="OrthoDB" id="4900606at2759"/>
<feature type="region of interest" description="Disordered" evidence="1">
    <location>
        <begin position="159"/>
        <end position="178"/>
    </location>
</feature>
<evidence type="ECO:0000256" key="2">
    <source>
        <dbReference type="SAM" id="Phobius"/>
    </source>
</evidence>
<reference evidence="3 4" key="1">
    <citation type="submission" date="2017-02" db="EMBL/GenBank/DDBJ databases">
        <title>Genomes of Trichoderma spp. with biocontrol activity.</title>
        <authorList>
            <person name="Gardiner D."/>
            <person name="Kazan K."/>
            <person name="Vos C."/>
            <person name="Harvey P."/>
        </authorList>
    </citation>
    <scope>NUCLEOTIDE SEQUENCE [LARGE SCALE GENOMIC DNA]</scope>
    <source>
        <strain evidence="3 4">Tr1</strain>
    </source>
</reference>
<comment type="caution">
    <text evidence="3">The sequence shown here is derived from an EMBL/GenBank/DDBJ whole genome shotgun (WGS) entry which is preliminary data.</text>
</comment>
<sequence length="273" mass="31872">MIFPIFNMPCLHNHHQPPHIHHSRDSHDGEISSSAAIGLAVGLTLVAIVVAALVYCWCWRQQDRHKKHRKQSSHRNEHHANLVTAANGCITVEMEKTQKKKDGSTQTEQNPPLPKVPLSIHHHQHDDKHFHGDHYHEHLHEGDHILDCRDHNDDPDIHGDFHRSSHGRHRHHHHRFHRTHQILLPRDPIAEFEKLISALSPGIPDATHADLEAILNGLDILLPNENNRVGVNVDEQETARQEEESRERRKKKHHHHHHHRHRRCHRHKRVAVH</sequence>
<organism evidence="3 4">
    <name type="scientific">Trichoderma harzianum</name>
    <name type="common">Hypocrea lixii</name>
    <dbReference type="NCBI Taxonomy" id="5544"/>
    <lineage>
        <taxon>Eukaryota</taxon>
        <taxon>Fungi</taxon>
        <taxon>Dikarya</taxon>
        <taxon>Ascomycota</taxon>
        <taxon>Pezizomycotina</taxon>
        <taxon>Sordariomycetes</taxon>
        <taxon>Hypocreomycetidae</taxon>
        <taxon>Hypocreales</taxon>
        <taxon>Hypocreaceae</taxon>
        <taxon>Trichoderma</taxon>
    </lineage>
</organism>
<gene>
    <name evidence="3" type="ORF">THARTR1_10010</name>
</gene>
<evidence type="ECO:0000313" key="4">
    <source>
        <dbReference type="Proteomes" id="UP000236290"/>
    </source>
</evidence>
<feature type="region of interest" description="Disordered" evidence="1">
    <location>
        <begin position="231"/>
        <end position="273"/>
    </location>
</feature>
<feature type="compositionally biased region" description="Basic and acidic residues" evidence="1">
    <location>
        <begin position="237"/>
        <end position="247"/>
    </location>
</feature>
<feature type="compositionally biased region" description="Basic residues" evidence="1">
    <location>
        <begin position="164"/>
        <end position="178"/>
    </location>
</feature>
<evidence type="ECO:0000313" key="3">
    <source>
        <dbReference type="EMBL" id="PNP49208.1"/>
    </source>
</evidence>
<dbReference type="Proteomes" id="UP000236290">
    <property type="component" value="Unassembled WGS sequence"/>
</dbReference>
<feature type="region of interest" description="Disordered" evidence="1">
    <location>
        <begin position="97"/>
        <end position="134"/>
    </location>
</feature>
<feature type="transmembrane region" description="Helical" evidence="2">
    <location>
        <begin position="35"/>
        <end position="59"/>
    </location>
</feature>
<feature type="compositionally biased region" description="Basic and acidic residues" evidence="1">
    <location>
        <begin position="124"/>
        <end position="134"/>
    </location>
</feature>
<keyword evidence="2" id="KW-0472">Membrane</keyword>
<name>A0A2K0TUK0_TRIHA</name>
<evidence type="ECO:0000256" key="1">
    <source>
        <dbReference type="SAM" id="MobiDB-lite"/>
    </source>
</evidence>
<keyword evidence="2" id="KW-1133">Transmembrane helix</keyword>
<dbReference type="EMBL" id="MTYI01000201">
    <property type="protein sequence ID" value="PNP49208.1"/>
    <property type="molecule type" value="Genomic_DNA"/>
</dbReference>
<feature type="compositionally biased region" description="Basic residues" evidence="1">
    <location>
        <begin position="248"/>
        <end position="273"/>
    </location>
</feature>
<protein>
    <submittedName>
        <fullName evidence="3">Uncharacterized protein</fullName>
    </submittedName>
</protein>